<dbReference type="EMBL" id="JAWQEG010000621">
    <property type="protein sequence ID" value="KAK3887618.1"/>
    <property type="molecule type" value="Genomic_DNA"/>
</dbReference>
<reference evidence="1" key="1">
    <citation type="submission" date="2023-10" db="EMBL/GenBank/DDBJ databases">
        <title>Genome assemblies of two species of porcelain crab, Petrolisthes cinctipes and Petrolisthes manimaculis (Anomura: Porcellanidae).</title>
        <authorList>
            <person name="Angst P."/>
        </authorList>
    </citation>
    <scope>NUCLEOTIDE SEQUENCE</scope>
    <source>
        <strain evidence="1">PB745_01</strain>
        <tissue evidence="1">Gill</tissue>
    </source>
</reference>
<evidence type="ECO:0000313" key="2">
    <source>
        <dbReference type="Proteomes" id="UP001286313"/>
    </source>
</evidence>
<gene>
    <name evidence="1" type="ORF">Pcinc_008322</name>
</gene>
<dbReference type="AlphaFoldDB" id="A0AAE1KXE9"/>
<dbReference type="Gene3D" id="3.30.420.10">
    <property type="entry name" value="Ribonuclease H-like superfamily/Ribonuclease H"/>
    <property type="match status" value="1"/>
</dbReference>
<accession>A0AAE1KXE9</accession>
<dbReference type="InterPro" id="IPR036397">
    <property type="entry name" value="RNaseH_sf"/>
</dbReference>
<dbReference type="Proteomes" id="UP001286313">
    <property type="component" value="Unassembled WGS sequence"/>
</dbReference>
<keyword evidence="2" id="KW-1185">Reference proteome</keyword>
<protein>
    <recommendedName>
        <fullName evidence="3">Tc1-like transposase DDE domain-containing protein</fullName>
    </recommendedName>
</protein>
<evidence type="ECO:0008006" key="3">
    <source>
        <dbReference type="Google" id="ProtNLM"/>
    </source>
</evidence>
<proteinExistence type="predicted"/>
<evidence type="ECO:0000313" key="1">
    <source>
        <dbReference type="EMBL" id="KAK3887618.1"/>
    </source>
</evidence>
<sequence length="100" mass="11803">MYVRKESMDVVCHRIRALRTLQRHREEDRMGSFLCFAANSRGDYHGEMNVELFLRWLTTQLLAILEQPVVLVMDNAPYHSILTEERRCPTTATRKSHLIE</sequence>
<name>A0AAE1KXE9_PETCI</name>
<organism evidence="1 2">
    <name type="scientific">Petrolisthes cinctipes</name>
    <name type="common">Flat porcelain crab</name>
    <dbReference type="NCBI Taxonomy" id="88211"/>
    <lineage>
        <taxon>Eukaryota</taxon>
        <taxon>Metazoa</taxon>
        <taxon>Ecdysozoa</taxon>
        <taxon>Arthropoda</taxon>
        <taxon>Crustacea</taxon>
        <taxon>Multicrustacea</taxon>
        <taxon>Malacostraca</taxon>
        <taxon>Eumalacostraca</taxon>
        <taxon>Eucarida</taxon>
        <taxon>Decapoda</taxon>
        <taxon>Pleocyemata</taxon>
        <taxon>Anomura</taxon>
        <taxon>Galatheoidea</taxon>
        <taxon>Porcellanidae</taxon>
        <taxon>Petrolisthes</taxon>
    </lineage>
</organism>
<dbReference type="GO" id="GO:0003676">
    <property type="term" value="F:nucleic acid binding"/>
    <property type="evidence" value="ECO:0007669"/>
    <property type="project" value="InterPro"/>
</dbReference>
<comment type="caution">
    <text evidence="1">The sequence shown here is derived from an EMBL/GenBank/DDBJ whole genome shotgun (WGS) entry which is preliminary data.</text>
</comment>